<comment type="caution">
    <text evidence="1">The sequence shown here is derived from an EMBL/GenBank/DDBJ whole genome shotgun (WGS) entry which is preliminary data.</text>
</comment>
<organism evidence="1 2">
    <name type="scientific">Gomphosphaeria aponina SAG 52.96 = DSM 107014</name>
    <dbReference type="NCBI Taxonomy" id="1521640"/>
    <lineage>
        <taxon>Bacteria</taxon>
        <taxon>Bacillati</taxon>
        <taxon>Cyanobacteriota</taxon>
        <taxon>Cyanophyceae</taxon>
        <taxon>Oscillatoriophycideae</taxon>
        <taxon>Chroococcales</taxon>
        <taxon>Gomphosphaeriaceae</taxon>
        <taxon>Gomphosphaeria</taxon>
    </lineage>
</organism>
<sequence>MTTQPPVELICSEYWLSWLEEHNLSIALSTYQTNRIFLLGRKSDGTLY</sequence>
<protein>
    <submittedName>
        <fullName evidence="1">Uncharacterized protein</fullName>
    </submittedName>
</protein>
<dbReference type="AlphaFoldDB" id="A0A941JUM6"/>
<dbReference type="Proteomes" id="UP000767446">
    <property type="component" value="Unassembled WGS sequence"/>
</dbReference>
<proteinExistence type="predicted"/>
<accession>A0A941JUM6</accession>
<evidence type="ECO:0000313" key="2">
    <source>
        <dbReference type="Proteomes" id="UP000767446"/>
    </source>
</evidence>
<name>A0A941JUM6_9CHRO</name>
<evidence type="ECO:0000313" key="1">
    <source>
        <dbReference type="EMBL" id="MBR8827125.1"/>
    </source>
</evidence>
<reference evidence="1" key="1">
    <citation type="submission" date="2021-02" db="EMBL/GenBank/DDBJ databases">
        <title>Metagenome analyses of Stigonema ocellatum DSM 106950, Chlorogloea purpurea SAG 13.99 and Gomphosphaeria aponina DSM 107014.</title>
        <authorList>
            <person name="Marter P."/>
            <person name="Huang S."/>
        </authorList>
    </citation>
    <scope>NUCLEOTIDE SEQUENCE</scope>
    <source>
        <strain evidence="1">JP213</strain>
    </source>
</reference>
<gene>
    <name evidence="1" type="ORF">DSM107014_04335</name>
</gene>
<dbReference type="EMBL" id="JADQBC010000020">
    <property type="protein sequence ID" value="MBR8827125.1"/>
    <property type="molecule type" value="Genomic_DNA"/>
</dbReference>